<evidence type="ECO:0000313" key="4">
    <source>
        <dbReference type="Proteomes" id="UP000295444"/>
    </source>
</evidence>
<feature type="coiled-coil region" evidence="1">
    <location>
        <begin position="110"/>
        <end position="137"/>
    </location>
</feature>
<dbReference type="EMBL" id="SNXZ01000006">
    <property type="protein sequence ID" value="TDP93637.1"/>
    <property type="molecule type" value="Genomic_DNA"/>
</dbReference>
<evidence type="ECO:0000256" key="2">
    <source>
        <dbReference type="SAM" id="MobiDB-lite"/>
    </source>
</evidence>
<evidence type="ECO:0000256" key="1">
    <source>
        <dbReference type="SAM" id="Coils"/>
    </source>
</evidence>
<accession>A0A4R6S3H9</accession>
<dbReference type="OrthoDB" id="5189596at2"/>
<feature type="compositionally biased region" description="Low complexity" evidence="2">
    <location>
        <begin position="1"/>
        <end position="16"/>
    </location>
</feature>
<reference evidence="3 4" key="1">
    <citation type="submission" date="2019-03" db="EMBL/GenBank/DDBJ databases">
        <title>Genomic Encyclopedia of Type Strains, Phase IV (KMG-IV): sequencing the most valuable type-strain genomes for metagenomic binning, comparative biology and taxonomic classification.</title>
        <authorList>
            <person name="Goeker M."/>
        </authorList>
    </citation>
    <scope>NUCLEOTIDE SEQUENCE [LARGE SCALE GENOMIC DNA]</scope>
    <source>
        <strain evidence="3 4">DSM 45361</strain>
    </source>
</reference>
<dbReference type="RefSeq" id="WP_133852669.1">
    <property type="nucleotide sequence ID" value="NZ_SNXZ01000006.1"/>
</dbReference>
<proteinExistence type="predicted"/>
<dbReference type="Proteomes" id="UP000295444">
    <property type="component" value="Unassembled WGS sequence"/>
</dbReference>
<evidence type="ECO:0000313" key="3">
    <source>
        <dbReference type="EMBL" id="TDP93637.1"/>
    </source>
</evidence>
<keyword evidence="4" id="KW-1185">Reference proteome</keyword>
<feature type="region of interest" description="Disordered" evidence="2">
    <location>
        <begin position="1"/>
        <end position="50"/>
    </location>
</feature>
<comment type="caution">
    <text evidence="3">The sequence shown here is derived from an EMBL/GenBank/DDBJ whole genome shotgun (WGS) entry which is preliminary data.</text>
</comment>
<sequence>MAPGTHGHAGSSSSGHGQHHDQAGKHGQADSHDDRGNVHGGGSGLDVSPDVVPALRSSFFDAMTKIDRQIELAGGDLRQSSWAQDPISQDAAEIFNNHSVNPDGSALDMLRAYRSELEAAVSALDAISNQYEAMEQDNSVTVGQQPGGEA</sequence>
<protein>
    <recommendedName>
        <fullName evidence="5">PE family protein</fullName>
    </recommendedName>
</protein>
<dbReference type="AlphaFoldDB" id="A0A4R6S3H9"/>
<keyword evidence="1" id="KW-0175">Coiled coil</keyword>
<evidence type="ECO:0008006" key="5">
    <source>
        <dbReference type="Google" id="ProtNLM"/>
    </source>
</evidence>
<name>A0A4R6S3H9_LABRH</name>
<gene>
    <name evidence="3" type="ORF">EV186_10631</name>
</gene>
<organism evidence="3 4">
    <name type="scientific">Labedaea rhizosphaerae</name>
    <dbReference type="NCBI Taxonomy" id="598644"/>
    <lineage>
        <taxon>Bacteria</taxon>
        <taxon>Bacillati</taxon>
        <taxon>Actinomycetota</taxon>
        <taxon>Actinomycetes</taxon>
        <taxon>Pseudonocardiales</taxon>
        <taxon>Pseudonocardiaceae</taxon>
        <taxon>Labedaea</taxon>
    </lineage>
</organism>
<feature type="compositionally biased region" description="Basic and acidic residues" evidence="2">
    <location>
        <begin position="18"/>
        <end position="37"/>
    </location>
</feature>